<dbReference type="EMBL" id="JAINUG010000185">
    <property type="protein sequence ID" value="KAJ8389234.1"/>
    <property type="molecule type" value="Genomic_DNA"/>
</dbReference>
<reference evidence="1" key="1">
    <citation type="journal article" date="2023" name="Science">
        <title>Genome structures resolve the early diversification of teleost fishes.</title>
        <authorList>
            <person name="Parey E."/>
            <person name="Louis A."/>
            <person name="Montfort J."/>
            <person name="Bouchez O."/>
            <person name="Roques C."/>
            <person name="Iampietro C."/>
            <person name="Lluch J."/>
            <person name="Castinel A."/>
            <person name="Donnadieu C."/>
            <person name="Desvignes T."/>
            <person name="Floi Bucao C."/>
            <person name="Jouanno E."/>
            <person name="Wen M."/>
            <person name="Mejri S."/>
            <person name="Dirks R."/>
            <person name="Jansen H."/>
            <person name="Henkel C."/>
            <person name="Chen W.J."/>
            <person name="Zahm M."/>
            <person name="Cabau C."/>
            <person name="Klopp C."/>
            <person name="Thompson A.W."/>
            <person name="Robinson-Rechavi M."/>
            <person name="Braasch I."/>
            <person name="Lecointre G."/>
            <person name="Bobe J."/>
            <person name="Postlethwait J.H."/>
            <person name="Berthelot C."/>
            <person name="Roest Crollius H."/>
            <person name="Guiguen Y."/>
        </authorList>
    </citation>
    <scope>NUCLEOTIDE SEQUENCE</scope>
    <source>
        <strain evidence="1">NC1722</strain>
    </source>
</reference>
<proteinExistence type="predicted"/>
<accession>A0AAD7WAW9</accession>
<evidence type="ECO:0000313" key="1">
    <source>
        <dbReference type="EMBL" id="KAJ8389234.1"/>
    </source>
</evidence>
<comment type="caution">
    <text evidence="1">The sequence shown here is derived from an EMBL/GenBank/DDBJ whole genome shotgun (WGS) entry which is preliminary data.</text>
</comment>
<sequence>MDRTFHFMHQVILKFKMDRDLIAFHNQELQRPLWQRTCFSLRDLIGFHNQGLQRPIWQITYFSSEFKMEDLRGRICVPFVLRIHVILTFKLQQERWSEKAEPVPEGLLGQHCRDLAAL</sequence>
<gene>
    <name evidence="1" type="ORF">AAFF_G00122540</name>
</gene>
<organism evidence="1 2">
    <name type="scientific">Aldrovandia affinis</name>
    <dbReference type="NCBI Taxonomy" id="143900"/>
    <lineage>
        <taxon>Eukaryota</taxon>
        <taxon>Metazoa</taxon>
        <taxon>Chordata</taxon>
        <taxon>Craniata</taxon>
        <taxon>Vertebrata</taxon>
        <taxon>Euteleostomi</taxon>
        <taxon>Actinopterygii</taxon>
        <taxon>Neopterygii</taxon>
        <taxon>Teleostei</taxon>
        <taxon>Notacanthiformes</taxon>
        <taxon>Halosauridae</taxon>
        <taxon>Aldrovandia</taxon>
    </lineage>
</organism>
<dbReference type="Proteomes" id="UP001221898">
    <property type="component" value="Unassembled WGS sequence"/>
</dbReference>
<dbReference type="AlphaFoldDB" id="A0AAD7WAW9"/>
<name>A0AAD7WAW9_9TELE</name>
<keyword evidence="2" id="KW-1185">Reference proteome</keyword>
<protein>
    <submittedName>
        <fullName evidence="1">Uncharacterized protein</fullName>
    </submittedName>
</protein>
<evidence type="ECO:0000313" key="2">
    <source>
        <dbReference type="Proteomes" id="UP001221898"/>
    </source>
</evidence>